<evidence type="ECO:0000256" key="4">
    <source>
        <dbReference type="ARBA" id="ARBA00022729"/>
    </source>
</evidence>
<comment type="similarity">
    <text evidence="2 10">Belongs to the serpin family.</text>
</comment>
<evidence type="ECO:0000313" key="12">
    <source>
        <dbReference type="Proteomes" id="UP000886611"/>
    </source>
</evidence>
<dbReference type="FunFam" id="3.30.497.10:FF:000001">
    <property type="entry name" value="Serine protease inhibitor"/>
    <property type="match status" value="1"/>
</dbReference>
<evidence type="ECO:0000256" key="6">
    <source>
        <dbReference type="ARBA" id="ARBA00037352"/>
    </source>
</evidence>
<dbReference type="SUPFAM" id="SSF56574">
    <property type="entry name" value="Serpins"/>
    <property type="match status" value="1"/>
</dbReference>
<feature type="non-terminal residue" evidence="11">
    <location>
        <position position="1"/>
    </location>
</feature>
<dbReference type="SMART" id="SM00093">
    <property type="entry name" value="SERPIN"/>
    <property type="match status" value="1"/>
</dbReference>
<dbReference type="EMBL" id="JAATIS010001721">
    <property type="protein sequence ID" value="KAG2465631.1"/>
    <property type="molecule type" value="Genomic_DNA"/>
</dbReference>
<dbReference type="Pfam" id="PF00079">
    <property type="entry name" value="Serpin"/>
    <property type="match status" value="1"/>
</dbReference>
<keyword evidence="3" id="KW-0964">Secreted</keyword>
<dbReference type="PANTHER" id="PTHR11461">
    <property type="entry name" value="SERINE PROTEASE INHIBITOR, SERPIN"/>
    <property type="match status" value="1"/>
</dbReference>
<gene>
    <name evidence="11" type="primary">A1at</name>
    <name evidence="11" type="ORF">GTO96_0016411</name>
</gene>
<dbReference type="Gene3D" id="2.10.310.10">
    <property type="entry name" value="Serpins superfamily"/>
    <property type="match status" value="1"/>
</dbReference>
<evidence type="ECO:0000256" key="7">
    <source>
        <dbReference type="ARBA" id="ARBA00039512"/>
    </source>
</evidence>
<evidence type="ECO:0000256" key="9">
    <source>
        <dbReference type="ARBA" id="ARBA00043177"/>
    </source>
</evidence>
<evidence type="ECO:0000256" key="10">
    <source>
        <dbReference type="RuleBase" id="RU000411"/>
    </source>
</evidence>
<proteinExistence type="inferred from homology"/>
<dbReference type="InterPro" id="IPR000215">
    <property type="entry name" value="Serpin_fam"/>
</dbReference>
<evidence type="ECO:0000256" key="5">
    <source>
        <dbReference type="ARBA" id="ARBA00023180"/>
    </source>
</evidence>
<evidence type="ECO:0000313" key="11">
    <source>
        <dbReference type="EMBL" id="KAG2465631.1"/>
    </source>
</evidence>
<dbReference type="GO" id="GO:0005615">
    <property type="term" value="C:extracellular space"/>
    <property type="evidence" value="ECO:0007669"/>
    <property type="project" value="InterPro"/>
</dbReference>
<dbReference type="Proteomes" id="UP000886611">
    <property type="component" value="Unassembled WGS sequence"/>
</dbReference>
<dbReference type="OrthoDB" id="671595at2759"/>
<comment type="function">
    <text evidence="6">Major thyroid hormone transport protein in serum.</text>
</comment>
<evidence type="ECO:0000256" key="2">
    <source>
        <dbReference type="ARBA" id="ARBA00009500"/>
    </source>
</evidence>
<dbReference type="FunFam" id="2.10.310.10:FF:000001">
    <property type="entry name" value="Serpin family A member 1"/>
    <property type="match status" value="1"/>
</dbReference>
<evidence type="ECO:0000256" key="8">
    <source>
        <dbReference type="ARBA" id="ARBA00042967"/>
    </source>
</evidence>
<comment type="caution">
    <text evidence="11">The sequence shown here is derived from an EMBL/GenBank/DDBJ whole genome shotgun (WGS) entry which is preliminary data.</text>
</comment>
<dbReference type="Gene3D" id="3.30.497.10">
    <property type="entry name" value="Antithrombin, subunit I, domain 2"/>
    <property type="match status" value="1"/>
</dbReference>
<keyword evidence="4" id="KW-0732">Signal</keyword>
<organism evidence="11 12">
    <name type="scientific">Polypterus senegalus</name>
    <name type="common">Senegal bichir</name>
    <dbReference type="NCBI Taxonomy" id="55291"/>
    <lineage>
        <taxon>Eukaryota</taxon>
        <taxon>Metazoa</taxon>
        <taxon>Chordata</taxon>
        <taxon>Craniata</taxon>
        <taxon>Vertebrata</taxon>
        <taxon>Euteleostomi</taxon>
        <taxon>Actinopterygii</taxon>
        <taxon>Polypteriformes</taxon>
        <taxon>Polypteridae</taxon>
        <taxon>Polypterus</taxon>
    </lineage>
</organism>
<name>A0A8X8BTC0_POLSE</name>
<sequence>MGKTIYLCFIVAVFCCSVLCDHHGEHSKHHHDKHHSGHEHKPHHEHPHKHDEKEFQIAEPNALFAFRLYNKIASQADEGSKNLFFSPLGISFALSMLSVGAKGESHDQMFEGLGFNRTELNETLVNEAFEHLVKTQAKHENLELSTGGAVFMEDSFKPKPTFLEDIKHYYHAEGFNVNFKNSTEATAVINHYVEKKTHGKITDLVKYLDPHTVMYLLSYIFFKGKWEKPFVKEVTRKHDFHVNNETTVVVDMMYKDSYFENYEDTDLGAQVLKLPYNSGTSMLLVKPTKDIHQVEKLWCKQHLKKWKKNLQKSRLAIYVPKFSVSSSYSLQKVLSEMGMTDIFSDKADLSGISDETKLKVSKIVHKAVLDVDETGSEAAAGTGAEIIPMSLPPSLTFDKPFLLLILDHNTKSILFMGKIVNPTAK</sequence>
<feature type="non-terminal residue" evidence="11">
    <location>
        <position position="425"/>
    </location>
</feature>
<keyword evidence="12" id="KW-1185">Reference proteome</keyword>
<dbReference type="InterPro" id="IPR042185">
    <property type="entry name" value="Serpin_sf_2"/>
</dbReference>
<accession>A0A8X8BTC0</accession>
<dbReference type="Gene3D" id="2.30.39.10">
    <property type="entry name" value="Alpha-1-antitrypsin, domain 1"/>
    <property type="match status" value="1"/>
</dbReference>
<dbReference type="InterPro" id="IPR042178">
    <property type="entry name" value="Serpin_sf_1"/>
</dbReference>
<protein>
    <recommendedName>
        <fullName evidence="7">Thyroxine-binding globulin</fullName>
    </recommendedName>
    <alternativeName>
        <fullName evidence="9">Serpin A7</fullName>
    </alternativeName>
    <alternativeName>
        <fullName evidence="8">T4-binding globulin</fullName>
    </alternativeName>
</protein>
<evidence type="ECO:0000256" key="3">
    <source>
        <dbReference type="ARBA" id="ARBA00022525"/>
    </source>
</evidence>
<evidence type="ECO:0000256" key="1">
    <source>
        <dbReference type="ARBA" id="ARBA00004613"/>
    </source>
</evidence>
<dbReference type="InterPro" id="IPR023796">
    <property type="entry name" value="Serpin_dom"/>
</dbReference>
<reference evidence="11 12" key="1">
    <citation type="journal article" date="2021" name="Cell">
        <title>Tracing the genetic footprints of vertebrate landing in non-teleost ray-finned fishes.</title>
        <authorList>
            <person name="Bi X."/>
            <person name="Wang K."/>
            <person name="Yang L."/>
            <person name="Pan H."/>
            <person name="Jiang H."/>
            <person name="Wei Q."/>
            <person name="Fang M."/>
            <person name="Yu H."/>
            <person name="Zhu C."/>
            <person name="Cai Y."/>
            <person name="He Y."/>
            <person name="Gan X."/>
            <person name="Zeng H."/>
            <person name="Yu D."/>
            <person name="Zhu Y."/>
            <person name="Jiang H."/>
            <person name="Qiu Q."/>
            <person name="Yang H."/>
            <person name="Zhang Y.E."/>
            <person name="Wang W."/>
            <person name="Zhu M."/>
            <person name="He S."/>
            <person name="Zhang G."/>
        </authorList>
    </citation>
    <scope>NUCLEOTIDE SEQUENCE [LARGE SCALE GENOMIC DNA]</scope>
    <source>
        <strain evidence="11">Bchr_013</strain>
    </source>
</reference>
<dbReference type="PANTHER" id="PTHR11461:SF375">
    <property type="entry name" value="THYROXINE-BINDING GLOBULIN"/>
    <property type="match status" value="1"/>
</dbReference>
<dbReference type="InterPro" id="IPR023795">
    <property type="entry name" value="Serpin_CS"/>
</dbReference>
<dbReference type="InterPro" id="IPR036186">
    <property type="entry name" value="Serpin_sf"/>
</dbReference>
<comment type="subcellular location">
    <subcellularLocation>
        <location evidence="1">Secreted</location>
    </subcellularLocation>
</comment>
<dbReference type="PROSITE" id="PS00284">
    <property type="entry name" value="SERPIN"/>
    <property type="match status" value="1"/>
</dbReference>
<dbReference type="AlphaFoldDB" id="A0A8X8BTC0"/>
<keyword evidence="5" id="KW-0325">Glycoprotein</keyword>
<dbReference type="GO" id="GO:0004867">
    <property type="term" value="F:serine-type endopeptidase inhibitor activity"/>
    <property type="evidence" value="ECO:0007669"/>
    <property type="project" value="InterPro"/>
</dbReference>